<reference evidence="2" key="2">
    <citation type="submission" date="2015-01" db="EMBL/GenBank/DDBJ databases">
        <title>Evolutionary Origins and Diversification of the Mycorrhizal Mutualists.</title>
        <authorList>
            <consortium name="DOE Joint Genome Institute"/>
            <consortium name="Mycorrhizal Genomics Consortium"/>
            <person name="Kohler A."/>
            <person name="Kuo A."/>
            <person name="Nagy L.G."/>
            <person name="Floudas D."/>
            <person name="Copeland A."/>
            <person name="Barry K.W."/>
            <person name="Cichocki N."/>
            <person name="Veneault-Fourrey C."/>
            <person name="LaButti K."/>
            <person name="Lindquist E.A."/>
            <person name="Lipzen A."/>
            <person name="Lundell T."/>
            <person name="Morin E."/>
            <person name="Murat C."/>
            <person name="Riley R."/>
            <person name="Ohm R."/>
            <person name="Sun H."/>
            <person name="Tunlid A."/>
            <person name="Henrissat B."/>
            <person name="Grigoriev I.V."/>
            <person name="Hibbett D.S."/>
            <person name="Martin F."/>
        </authorList>
    </citation>
    <scope>NUCLEOTIDE SEQUENCE [LARGE SCALE GENOMIC DNA]</scope>
    <source>
        <strain evidence="2">Ve08.2h10</strain>
    </source>
</reference>
<evidence type="ECO:0000313" key="1">
    <source>
        <dbReference type="EMBL" id="KIK73016.1"/>
    </source>
</evidence>
<organism evidence="1 2">
    <name type="scientific">Paxillus rubicundulus Ve08.2h10</name>
    <dbReference type="NCBI Taxonomy" id="930991"/>
    <lineage>
        <taxon>Eukaryota</taxon>
        <taxon>Fungi</taxon>
        <taxon>Dikarya</taxon>
        <taxon>Basidiomycota</taxon>
        <taxon>Agaricomycotina</taxon>
        <taxon>Agaricomycetes</taxon>
        <taxon>Agaricomycetidae</taxon>
        <taxon>Boletales</taxon>
        <taxon>Paxilineae</taxon>
        <taxon>Paxillaceae</taxon>
        <taxon>Paxillus</taxon>
    </lineage>
</organism>
<gene>
    <name evidence="1" type="ORF">PAXRUDRAFT_21324</name>
</gene>
<reference evidence="1 2" key="1">
    <citation type="submission" date="2014-04" db="EMBL/GenBank/DDBJ databases">
        <authorList>
            <consortium name="DOE Joint Genome Institute"/>
            <person name="Kuo A."/>
            <person name="Kohler A."/>
            <person name="Jargeat P."/>
            <person name="Nagy L.G."/>
            <person name="Floudas D."/>
            <person name="Copeland A."/>
            <person name="Barry K.W."/>
            <person name="Cichocki N."/>
            <person name="Veneault-Fourrey C."/>
            <person name="LaButti K."/>
            <person name="Lindquist E.A."/>
            <person name="Lipzen A."/>
            <person name="Lundell T."/>
            <person name="Morin E."/>
            <person name="Murat C."/>
            <person name="Sun H."/>
            <person name="Tunlid A."/>
            <person name="Henrissat B."/>
            <person name="Grigoriev I.V."/>
            <person name="Hibbett D.S."/>
            <person name="Martin F."/>
            <person name="Nordberg H.P."/>
            <person name="Cantor M.N."/>
            <person name="Hua S.X."/>
        </authorList>
    </citation>
    <scope>NUCLEOTIDE SEQUENCE [LARGE SCALE GENOMIC DNA]</scope>
    <source>
        <strain evidence="1 2">Ve08.2h10</strain>
    </source>
</reference>
<keyword evidence="2" id="KW-1185">Reference proteome</keyword>
<dbReference type="AlphaFoldDB" id="A0A0D0CQE0"/>
<sequence length="88" mass="10328">MSAVHRQELYDDHILDSNWKKLNTIVNSLLKKHKQALKGLEETESPYMELTHSLSEDQIRKWLDKELQALRLRGKHLDIYATNSEKGV</sequence>
<dbReference type="OrthoDB" id="2688128at2759"/>
<evidence type="ECO:0000313" key="2">
    <source>
        <dbReference type="Proteomes" id="UP000054538"/>
    </source>
</evidence>
<protein>
    <submittedName>
        <fullName evidence="1">Unplaced genomic scaffold scaffold_5372, whole genome shotgun sequence</fullName>
    </submittedName>
</protein>
<name>A0A0D0CQE0_9AGAM</name>
<dbReference type="Proteomes" id="UP000054538">
    <property type="component" value="Unassembled WGS sequence"/>
</dbReference>
<accession>A0A0D0CQE0</accession>
<dbReference type="InParanoid" id="A0A0D0CQE0"/>
<dbReference type="HOGENOM" id="CLU_181693_0_0_1"/>
<dbReference type="EMBL" id="KN830194">
    <property type="protein sequence ID" value="KIK73016.1"/>
    <property type="molecule type" value="Genomic_DNA"/>
</dbReference>
<proteinExistence type="predicted"/>